<evidence type="ECO:0000313" key="2">
    <source>
        <dbReference type="EMBL" id="SMN21218.1"/>
    </source>
</evidence>
<feature type="region of interest" description="Disordered" evidence="1">
    <location>
        <begin position="1"/>
        <end position="44"/>
    </location>
</feature>
<name>A0A1X7R6B1_9SACH</name>
<feature type="compositionally biased region" description="Polar residues" evidence="1">
    <location>
        <begin position="23"/>
        <end position="36"/>
    </location>
</feature>
<protein>
    <submittedName>
        <fullName evidence="2">Uncharacterized protein</fullName>
    </submittedName>
</protein>
<evidence type="ECO:0000256" key="1">
    <source>
        <dbReference type="SAM" id="MobiDB-lite"/>
    </source>
</evidence>
<accession>A0A1X7R6B1</accession>
<sequence length="315" mass="36602">MQLRKRKRVDYSSTIEASHGKIKNSNATDNLQTTTHSRTKQRKSIVLPKIISSSSKQKNYQVGASKKKQSPSKRLSEEKILNEKMKGVTLTRPFYKSQVNYHDEKDAIITISELNQFSRTLDKLIPVQRDLYYLDLKGPKYLGPKNFETLKLPSDINNLQNISNELKQFINYREEAKVREEDLKNDPSKINEASYNPIITKEKMEGIKVLSKFEDIPGFEIIDRLAQIHNINIRDIHGLRQANIKPMLDSNFINKNEVNSISRRLDKKLQKERNNNLAWPTKIKKKKTQTKKNKAKDENSSSKLRFSNIQLFNSV</sequence>
<dbReference type="OrthoDB" id="4067097at2759"/>
<keyword evidence="3" id="KW-1185">Reference proteome</keyword>
<dbReference type="EMBL" id="FXLY01000007">
    <property type="protein sequence ID" value="SMN21218.1"/>
    <property type="molecule type" value="Genomic_DNA"/>
</dbReference>
<evidence type="ECO:0000313" key="3">
    <source>
        <dbReference type="Proteomes" id="UP000196158"/>
    </source>
</evidence>
<dbReference type="AlphaFoldDB" id="A0A1X7R6B1"/>
<reference evidence="2 3" key="1">
    <citation type="submission" date="2017-04" db="EMBL/GenBank/DDBJ databases">
        <authorList>
            <person name="Afonso C.L."/>
            <person name="Miller P.J."/>
            <person name="Scott M.A."/>
            <person name="Spackman E."/>
            <person name="Goraichik I."/>
            <person name="Dimitrov K.M."/>
            <person name="Suarez D.L."/>
            <person name="Swayne D.E."/>
        </authorList>
    </citation>
    <scope>NUCLEOTIDE SEQUENCE [LARGE SCALE GENOMIC DNA]</scope>
</reference>
<dbReference type="Proteomes" id="UP000196158">
    <property type="component" value="Unassembled WGS sequence"/>
</dbReference>
<organism evidence="2 3">
    <name type="scientific">Maudiozyma saulgeensis</name>
    <dbReference type="NCBI Taxonomy" id="1789683"/>
    <lineage>
        <taxon>Eukaryota</taxon>
        <taxon>Fungi</taxon>
        <taxon>Dikarya</taxon>
        <taxon>Ascomycota</taxon>
        <taxon>Saccharomycotina</taxon>
        <taxon>Saccharomycetes</taxon>
        <taxon>Saccharomycetales</taxon>
        <taxon>Saccharomycetaceae</taxon>
        <taxon>Maudiozyma</taxon>
    </lineage>
</organism>
<gene>
    <name evidence="2" type="ORF">KASA_0L02651G</name>
</gene>
<proteinExistence type="predicted"/>
<feature type="region of interest" description="Disordered" evidence="1">
    <location>
        <begin position="56"/>
        <end position="78"/>
    </location>
</feature>